<keyword evidence="8 14" id="KW-0100">Branched-chain amino acid biosynthesis</keyword>
<comment type="catalytic activity">
    <reaction evidence="11 14">
        <text>L-leucine + 2-oxoglutarate = 4-methyl-2-oxopentanoate + L-glutamate</text>
        <dbReference type="Rhea" id="RHEA:18321"/>
        <dbReference type="ChEBI" id="CHEBI:16810"/>
        <dbReference type="ChEBI" id="CHEBI:17865"/>
        <dbReference type="ChEBI" id="CHEBI:29985"/>
        <dbReference type="ChEBI" id="CHEBI:57427"/>
        <dbReference type="EC" id="2.6.1.42"/>
    </reaction>
</comment>
<comment type="similarity">
    <text evidence="5 12">Belongs to the class-IV pyridoxal-phosphate-dependent aminotransferase family.</text>
</comment>
<dbReference type="CDD" id="cd01557">
    <property type="entry name" value="BCAT_beta_family"/>
    <property type="match status" value="1"/>
</dbReference>
<evidence type="ECO:0000256" key="5">
    <source>
        <dbReference type="ARBA" id="ARBA00009320"/>
    </source>
</evidence>
<evidence type="ECO:0000256" key="2">
    <source>
        <dbReference type="ARBA" id="ARBA00004824"/>
    </source>
</evidence>
<evidence type="ECO:0000256" key="8">
    <source>
        <dbReference type="ARBA" id="ARBA00023304"/>
    </source>
</evidence>
<dbReference type="PANTHER" id="PTHR11825">
    <property type="entry name" value="SUBGROUP IIII AMINOTRANSFERASE"/>
    <property type="match status" value="1"/>
</dbReference>
<evidence type="ECO:0000256" key="4">
    <source>
        <dbReference type="ARBA" id="ARBA00005072"/>
    </source>
</evidence>
<comment type="pathway">
    <text evidence="2">Amino-acid biosynthesis; L-isoleucine biosynthesis; L-isoleucine from 2-oxobutanoate: step 4/4.</text>
</comment>
<dbReference type="NCBIfam" id="TIGR01123">
    <property type="entry name" value="ilvE_II"/>
    <property type="match status" value="1"/>
</dbReference>
<comment type="catalytic activity">
    <reaction evidence="10 14">
        <text>L-isoleucine + 2-oxoglutarate = (S)-3-methyl-2-oxopentanoate + L-glutamate</text>
        <dbReference type="Rhea" id="RHEA:24801"/>
        <dbReference type="ChEBI" id="CHEBI:16810"/>
        <dbReference type="ChEBI" id="CHEBI:29985"/>
        <dbReference type="ChEBI" id="CHEBI:35146"/>
        <dbReference type="ChEBI" id="CHEBI:58045"/>
        <dbReference type="EC" id="2.6.1.42"/>
    </reaction>
</comment>
<keyword evidence="16" id="KW-1185">Reference proteome</keyword>
<gene>
    <name evidence="15" type="ORF">KRR39_04050</name>
</gene>
<dbReference type="KEGG" id="nps:KRR39_04050"/>
<accession>A0A975Y101</accession>
<dbReference type="GO" id="GO:0004084">
    <property type="term" value="F:branched-chain-amino-acid transaminase activity"/>
    <property type="evidence" value="ECO:0007669"/>
    <property type="project" value="UniProtKB-EC"/>
</dbReference>
<comment type="pathway">
    <text evidence="4">Amino-acid biosynthesis; L-leucine biosynthesis; L-leucine from 3-methyl-2-oxobutanoate: step 4/4.</text>
</comment>
<reference evidence="15" key="1">
    <citation type="submission" date="2021-06" db="EMBL/GenBank/DDBJ databases">
        <title>Complete genome sequence of Nocardioides sp. G188.</title>
        <authorList>
            <person name="Im W.-T."/>
        </authorList>
    </citation>
    <scope>NUCLEOTIDE SEQUENCE</scope>
    <source>
        <strain evidence="15">G188</strain>
    </source>
</reference>
<dbReference type="PIRSF" id="PIRSF006468">
    <property type="entry name" value="BCAT1"/>
    <property type="match status" value="1"/>
</dbReference>
<evidence type="ECO:0000313" key="16">
    <source>
        <dbReference type="Proteomes" id="UP000683575"/>
    </source>
</evidence>
<dbReference type="NCBIfam" id="NF009897">
    <property type="entry name" value="PRK13357.1"/>
    <property type="match status" value="1"/>
</dbReference>
<evidence type="ECO:0000256" key="10">
    <source>
        <dbReference type="ARBA" id="ARBA00048798"/>
    </source>
</evidence>
<dbReference type="GO" id="GO:0009082">
    <property type="term" value="P:branched-chain amino acid biosynthetic process"/>
    <property type="evidence" value="ECO:0007669"/>
    <property type="project" value="UniProtKB-KW"/>
</dbReference>
<dbReference type="InterPro" id="IPR005786">
    <property type="entry name" value="B_amino_transII"/>
</dbReference>
<dbReference type="Pfam" id="PF01063">
    <property type="entry name" value="Aminotran_4"/>
    <property type="match status" value="1"/>
</dbReference>
<keyword evidence="14 15" id="KW-0808">Transferase</keyword>
<evidence type="ECO:0000256" key="11">
    <source>
        <dbReference type="ARBA" id="ARBA00049229"/>
    </source>
</evidence>
<evidence type="ECO:0000313" key="15">
    <source>
        <dbReference type="EMBL" id="QWZ09008.1"/>
    </source>
</evidence>
<dbReference type="GO" id="GO:0008652">
    <property type="term" value="P:amino acid biosynthetic process"/>
    <property type="evidence" value="ECO:0007669"/>
    <property type="project" value="UniProtKB-KW"/>
</dbReference>
<evidence type="ECO:0000256" key="3">
    <source>
        <dbReference type="ARBA" id="ARBA00004931"/>
    </source>
</evidence>
<keyword evidence="14 15" id="KW-0032">Aminotransferase</keyword>
<keyword evidence="6 14" id="KW-0028">Amino-acid biosynthesis</keyword>
<dbReference type="InterPro" id="IPR033939">
    <property type="entry name" value="BCAT_family"/>
</dbReference>
<evidence type="ECO:0000256" key="12">
    <source>
        <dbReference type="RuleBase" id="RU004106"/>
    </source>
</evidence>
<name>A0A975Y101_9ACTN</name>
<dbReference type="Proteomes" id="UP000683575">
    <property type="component" value="Chromosome"/>
</dbReference>
<keyword evidence="7 13" id="KW-0663">Pyridoxal phosphate</keyword>
<protein>
    <recommendedName>
        <fullName evidence="14">Branched-chain-amino-acid aminotransferase</fullName>
        <ecNumber evidence="14">2.6.1.42</ecNumber>
    </recommendedName>
</protein>
<dbReference type="InterPro" id="IPR018300">
    <property type="entry name" value="Aminotrans_IV_CS"/>
</dbReference>
<dbReference type="InterPro" id="IPR001544">
    <property type="entry name" value="Aminotrans_IV"/>
</dbReference>
<dbReference type="PROSITE" id="PS00770">
    <property type="entry name" value="AA_TRANSFER_CLASS_4"/>
    <property type="match status" value="1"/>
</dbReference>
<comment type="cofactor">
    <cofactor evidence="1 13">
        <name>pyridoxal 5'-phosphate</name>
        <dbReference type="ChEBI" id="CHEBI:597326"/>
    </cofactor>
</comment>
<dbReference type="AlphaFoldDB" id="A0A975Y101"/>
<dbReference type="RefSeq" id="WP_216940854.1">
    <property type="nucleotide sequence ID" value="NZ_CP077062.1"/>
</dbReference>
<evidence type="ECO:0000256" key="13">
    <source>
        <dbReference type="RuleBase" id="RU004516"/>
    </source>
</evidence>
<organism evidence="15 16">
    <name type="scientific">Nocardioides panacis</name>
    <dbReference type="NCBI Taxonomy" id="2849501"/>
    <lineage>
        <taxon>Bacteria</taxon>
        <taxon>Bacillati</taxon>
        <taxon>Actinomycetota</taxon>
        <taxon>Actinomycetes</taxon>
        <taxon>Propionibacteriales</taxon>
        <taxon>Nocardioidaceae</taxon>
        <taxon>Nocardioides</taxon>
    </lineage>
</organism>
<sequence length="363" mass="39435">MDSSLQIEVTPTPSPVSPERLAEILANPGFGLHFTDHMFVVEWTPEKGWYDARVTPYAPLSIDPATAVLHYAQEIFEGMKAYRHEDGSVWTFRPEENAARMVRSARRLALPELPVGDFVASVDALVRADERWVPEPAGEKSLYVRPFMFASEVFLGVRPSQHVTYLVIASPAGAYFSKGPQPVSIWLSEDYTRAGRGGMGAAKTGGNYASSLVAQQEAIAEGCDQVAFLDAAEGKYVEELGGMNLYFVQDDGTIVTPATSGTILEGITRSSIIELCGKLGHRVVERPFTVDEWRDGVASGSITEVFACGTAAVVTPVGTLKWRGGSVGEGDQTGPVTQQVRTALVDIQYGRAEDTFGWMHRVV</sequence>
<dbReference type="PANTHER" id="PTHR11825:SF44">
    <property type="entry name" value="BRANCHED-CHAIN-AMINO-ACID AMINOTRANSFERASE"/>
    <property type="match status" value="1"/>
</dbReference>
<dbReference type="EMBL" id="CP077062">
    <property type="protein sequence ID" value="QWZ09008.1"/>
    <property type="molecule type" value="Genomic_DNA"/>
</dbReference>
<evidence type="ECO:0000256" key="9">
    <source>
        <dbReference type="ARBA" id="ARBA00048212"/>
    </source>
</evidence>
<dbReference type="EC" id="2.6.1.42" evidence="14"/>
<comment type="pathway">
    <text evidence="3">Amino-acid biosynthesis; L-valine biosynthesis; L-valine from pyruvate: step 4/4.</text>
</comment>
<proteinExistence type="inferred from homology"/>
<evidence type="ECO:0000256" key="6">
    <source>
        <dbReference type="ARBA" id="ARBA00022605"/>
    </source>
</evidence>
<evidence type="ECO:0000256" key="7">
    <source>
        <dbReference type="ARBA" id="ARBA00022898"/>
    </source>
</evidence>
<evidence type="ECO:0000256" key="1">
    <source>
        <dbReference type="ARBA" id="ARBA00001933"/>
    </source>
</evidence>
<evidence type="ECO:0000256" key="14">
    <source>
        <dbReference type="RuleBase" id="RU004517"/>
    </source>
</evidence>
<comment type="catalytic activity">
    <reaction evidence="9 14">
        <text>L-valine + 2-oxoglutarate = 3-methyl-2-oxobutanoate + L-glutamate</text>
        <dbReference type="Rhea" id="RHEA:24813"/>
        <dbReference type="ChEBI" id="CHEBI:11851"/>
        <dbReference type="ChEBI" id="CHEBI:16810"/>
        <dbReference type="ChEBI" id="CHEBI:29985"/>
        <dbReference type="ChEBI" id="CHEBI:57762"/>
        <dbReference type="EC" id="2.6.1.42"/>
    </reaction>
</comment>